<dbReference type="OrthoDB" id="9776369at2"/>
<dbReference type="CDD" id="cd03216">
    <property type="entry name" value="ABC_Carb_Monos_I"/>
    <property type="match status" value="1"/>
</dbReference>
<evidence type="ECO:0000259" key="6">
    <source>
        <dbReference type="PROSITE" id="PS50893"/>
    </source>
</evidence>
<keyword evidence="2" id="KW-0813">Transport</keyword>
<proteinExistence type="predicted"/>
<evidence type="ECO:0000256" key="5">
    <source>
        <dbReference type="ARBA" id="ARBA00022840"/>
    </source>
</evidence>
<reference evidence="7" key="3">
    <citation type="submission" date="2022-12" db="EMBL/GenBank/DDBJ databases">
        <authorList>
            <person name="Sun Q."/>
            <person name="Kim S."/>
        </authorList>
    </citation>
    <scope>NUCLEOTIDE SEQUENCE</scope>
    <source>
        <strain evidence="7">KCTC 12343</strain>
    </source>
</reference>
<feature type="domain" description="ABC transporter" evidence="6">
    <location>
        <begin position="265"/>
        <end position="521"/>
    </location>
</feature>
<dbReference type="PANTHER" id="PTHR43790">
    <property type="entry name" value="CARBOHYDRATE TRANSPORT ATP-BINDING PROTEIN MG119-RELATED"/>
    <property type="match status" value="1"/>
</dbReference>
<dbReference type="GO" id="GO:0005524">
    <property type="term" value="F:ATP binding"/>
    <property type="evidence" value="ECO:0007669"/>
    <property type="project" value="UniProtKB-KW"/>
</dbReference>
<evidence type="ECO:0000313" key="10">
    <source>
        <dbReference type="Proteomes" id="UP000628442"/>
    </source>
</evidence>
<organism evidence="7 10">
    <name type="scientific">Pseudoduganella albidiflava</name>
    <dbReference type="NCBI Taxonomy" id="321983"/>
    <lineage>
        <taxon>Bacteria</taxon>
        <taxon>Pseudomonadati</taxon>
        <taxon>Pseudomonadota</taxon>
        <taxon>Betaproteobacteria</taxon>
        <taxon>Burkholderiales</taxon>
        <taxon>Oxalobacteraceae</taxon>
        <taxon>Telluria group</taxon>
        <taxon>Pseudoduganella</taxon>
    </lineage>
</organism>
<dbReference type="Proteomes" id="UP000292307">
    <property type="component" value="Chromosome"/>
</dbReference>
<gene>
    <name evidence="8" type="ORF">EYF70_29355</name>
    <name evidence="7" type="ORF">GCM10007387_07020</name>
</gene>
<dbReference type="InterPro" id="IPR017871">
    <property type="entry name" value="ABC_transporter-like_CS"/>
</dbReference>
<evidence type="ECO:0000256" key="2">
    <source>
        <dbReference type="ARBA" id="ARBA00022597"/>
    </source>
</evidence>
<name>A0A411X6K0_9BURK</name>
<dbReference type="SMART" id="SM00382">
    <property type="entry name" value="AAA"/>
    <property type="match status" value="1"/>
</dbReference>
<reference evidence="8 9" key="2">
    <citation type="submission" date="2019-02" db="EMBL/GenBank/DDBJ databases">
        <title>Draft Genome Sequences of Six Type Strains of the Genus Massilia.</title>
        <authorList>
            <person name="Miess H."/>
            <person name="Frediansyhah A."/>
            <person name="Gross H."/>
        </authorList>
    </citation>
    <scope>NUCLEOTIDE SEQUENCE [LARGE SCALE GENOMIC DNA]</scope>
    <source>
        <strain evidence="8 9">DSM 17472</strain>
    </source>
</reference>
<evidence type="ECO:0000313" key="9">
    <source>
        <dbReference type="Proteomes" id="UP000292307"/>
    </source>
</evidence>
<dbReference type="PROSITE" id="PS00211">
    <property type="entry name" value="ABC_TRANSPORTER_1"/>
    <property type="match status" value="2"/>
</dbReference>
<keyword evidence="1" id="KW-1003">Cell membrane</keyword>
<evidence type="ECO:0000256" key="4">
    <source>
        <dbReference type="ARBA" id="ARBA00022741"/>
    </source>
</evidence>
<dbReference type="EMBL" id="BMWV01000001">
    <property type="protein sequence ID" value="GGY27558.1"/>
    <property type="molecule type" value="Genomic_DNA"/>
</dbReference>
<keyword evidence="3" id="KW-0677">Repeat</keyword>
<keyword evidence="1" id="KW-0472">Membrane</keyword>
<evidence type="ECO:0000256" key="3">
    <source>
        <dbReference type="ARBA" id="ARBA00022737"/>
    </source>
</evidence>
<keyword evidence="9" id="KW-1185">Reference proteome</keyword>
<keyword evidence="2" id="KW-0762">Sugar transport</keyword>
<dbReference type="EMBL" id="CP036401">
    <property type="protein sequence ID" value="QBI04473.1"/>
    <property type="molecule type" value="Genomic_DNA"/>
</dbReference>
<dbReference type="RefSeq" id="WP_131148534.1">
    <property type="nucleotide sequence ID" value="NZ_BMWV01000001.1"/>
</dbReference>
<dbReference type="InterPro" id="IPR003439">
    <property type="entry name" value="ABC_transporter-like_ATP-bd"/>
</dbReference>
<dbReference type="AlphaFoldDB" id="A0A411X6K0"/>
<protein>
    <submittedName>
        <fullName evidence="7 8">ABC transporter</fullName>
    </submittedName>
</protein>
<dbReference type="InterPro" id="IPR050107">
    <property type="entry name" value="ABC_carbohydrate_import_ATPase"/>
</dbReference>
<dbReference type="Gene3D" id="3.40.50.300">
    <property type="entry name" value="P-loop containing nucleotide triphosphate hydrolases"/>
    <property type="match status" value="2"/>
</dbReference>
<dbReference type="InterPro" id="IPR003593">
    <property type="entry name" value="AAA+_ATPase"/>
</dbReference>
<sequence>MNEPQPAPPGPHRTEPRLRLLGISKIYPSVVANDSVDLAVMSGEIHSVLGENGAGKSTLMKMIYGVTRPDAGEILWEGRQVTIPSPAAARRLGIGMVFQHFALFETLTVAENIALALDERITPAKLAPRIREVSARYGLPLDPERRVHSMSVGERQRVEIVRCLLQSPRLLIMDEPTSVLTPDAVQKLFVSLRQLAAEGVSILYISHKLDEIQALCDRATVLRAGRVSGTATPRTQTAHELAELMIGGDLPTCTLAPREPGEVRLALNKLSLPSPDPFGTDLRDITLDLHAGEIVGLAGVSGNGQQELMKAISGEVPLRGAAGIRLCGIEAGRLNAAARRRLGLGFVPEERLGRGAVPGMSLADNALLTGYLAEGAGMLRSGLAGGFTGGLIRRGAVRDFADSVISRFKVKCAGAGAAASSLSGGNLQKFIVGREIALAPRVMVLAQPTWGVDIGAAMLIRQAIIDLRDQGVAVLVISEELDELFMMCDRIAVLAKGRLSRAVPVKEATVNQIGVWMSGDFSTGAGPATAREEGSRHVPA</sequence>
<keyword evidence="4" id="KW-0547">Nucleotide-binding</keyword>
<dbReference type="Pfam" id="PF00005">
    <property type="entry name" value="ABC_tran"/>
    <property type="match status" value="2"/>
</dbReference>
<evidence type="ECO:0000313" key="7">
    <source>
        <dbReference type="EMBL" id="GGY27558.1"/>
    </source>
</evidence>
<dbReference type="PROSITE" id="PS50893">
    <property type="entry name" value="ABC_TRANSPORTER_2"/>
    <property type="match status" value="2"/>
</dbReference>
<reference evidence="7" key="1">
    <citation type="journal article" date="2014" name="Int. J. Syst. Evol. Microbiol.">
        <title>Complete genome sequence of Corynebacterium casei LMG S-19264T (=DSM 44701T), isolated from a smear-ripened cheese.</title>
        <authorList>
            <consortium name="US DOE Joint Genome Institute (JGI-PGF)"/>
            <person name="Walter F."/>
            <person name="Albersmeier A."/>
            <person name="Kalinowski J."/>
            <person name="Ruckert C."/>
        </authorList>
    </citation>
    <scope>NUCLEOTIDE SEQUENCE</scope>
    <source>
        <strain evidence="7">KCTC 12343</strain>
    </source>
</reference>
<dbReference type="CDD" id="cd03215">
    <property type="entry name" value="ABC_Carb_Monos_II"/>
    <property type="match status" value="1"/>
</dbReference>
<evidence type="ECO:0000256" key="1">
    <source>
        <dbReference type="ARBA" id="ARBA00022475"/>
    </source>
</evidence>
<dbReference type="GO" id="GO:0016887">
    <property type="term" value="F:ATP hydrolysis activity"/>
    <property type="evidence" value="ECO:0007669"/>
    <property type="project" value="InterPro"/>
</dbReference>
<dbReference type="InterPro" id="IPR027417">
    <property type="entry name" value="P-loop_NTPase"/>
</dbReference>
<dbReference type="PANTHER" id="PTHR43790:SF4">
    <property type="entry name" value="GUANOSINE IMPORT ATP-BINDING PROTEIN NUPO"/>
    <property type="match status" value="1"/>
</dbReference>
<feature type="domain" description="ABC transporter" evidence="6">
    <location>
        <begin position="18"/>
        <end position="249"/>
    </location>
</feature>
<keyword evidence="5 8" id="KW-0067">ATP-binding</keyword>
<accession>A0A411X6K0</accession>
<dbReference type="SUPFAM" id="SSF52540">
    <property type="entry name" value="P-loop containing nucleoside triphosphate hydrolases"/>
    <property type="match status" value="2"/>
</dbReference>
<dbReference type="Proteomes" id="UP000628442">
    <property type="component" value="Unassembled WGS sequence"/>
</dbReference>
<evidence type="ECO:0000313" key="8">
    <source>
        <dbReference type="EMBL" id="QBI04473.1"/>
    </source>
</evidence>